<protein>
    <submittedName>
        <fullName evidence="1">CSON007111 protein</fullName>
    </submittedName>
</protein>
<dbReference type="VEuPathDB" id="VectorBase:CSON007111"/>
<evidence type="ECO:0000313" key="1">
    <source>
        <dbReference type="EMBL" id="SSX33910.1"/>
    </source>
</evidence>
<gene>
    <name evidence="1" type="primary">CSON007111</name>
</gene>
<accession>A0A336MUW9</accession>
<sequence>MHQLIPKITMMTPSRSVLINKILTNEFQILRKSFCRVTSDCNEKEIKTETDTCTRTTGLSTSVCLVNQTYGRSEFKIINNNRRNFNETNSVEFRPFSVNCDTFKIKLI</sequence>
<name>A0A336MUW9_CULSO</name>
<proteinExistence type="predicted"/>
<dbReference type="EMBL" id="UFQT01002675">
    <property type="protein sequence ID" value="SSX33910.1"/>
    <property type="molecule type" value="Genomic_DNA"/>
</dbReference>
<reference evidence="1" key="1">
    <citation type="submission" date="2018-07" db="EMBL/GenBank/DDBJ databases">
        <authorList>
            <person name="Quirk P.G."/>
            <person name="Krulwich T.A."/>
        </authorList>
    </citation>
    <scope>NUCLEOTIDE SEQUENCE</scope>
</reference>
<dbReference type="AlphaFoldDB" id="A0A336MUW9"/>
<organism evidence="1">
    <name type="scientific">Culicoides sonorensis</name>
    <name type="common">Biting midge</name>
    <dbReference type="NCBI Taxonomy" id="179676"/>
    <lineage>
        <taxon>Eukaryota</taxon>
        <taxon>Metazoa</taxon>
        <taxon>Ecdysozoa</taxon>
        <taxon>Arthropoda</taxon>
        <taxon>Hexapoda</taxon>
        <taxon>Insecta</taxon>
        <taxon>Pterygota</taxon>
        <taxon>Neoptera</taxon>
        <taxon>Endopterygota</taxon>
        <taxon>Diptera</taxon>
        <taxon>Nematocera</taxon>
        <taxon>Chironomoidea</taxon>
        <taxon>Ceratopogonidae</taxon>
        <taxon>Ceratopogoninae</taxon>
        <taxon>Culicoides</taxon>
        <taxon>Monoculicoides</taxon>
    </lineage>
</organism>